<dbReference type="GO" id="GO:0003677">
    <property type="term" value="F:DNA binding"/>
    <property type="evidence" value="ECO:0007669"/>
    <property type="project" value="InterPro"/>
</dbReference>
<comment type="caution">
    <text evidence="12">The sequence shown here is derived from an EMBL/GenBank/DDBJ whole genome shotgun (WGS) entry which is preliminary data.</text>
</comment>
<feature type="region of interest" description="Disordered" evidence="8">
    <location>
        <begin position="325"/>
        <end position="345"/>
    </location>
</feature>
<dbReference type="InterPro" id="IPR018501">
    <property type="entry name" value="DDT_dom"/>
</dbReference>
<evidence type="ECO:0000256" key="3">
    <source>
        <dbReference type="ARBA" id="ARBA00023117"/>
    </source>
</evidence>
<evidence type="ECO:0000256" key="7">
    <source>
        <dbReference type="SAM" id="Coils"/>
    </source>
</evidence>
<feature type="domain" description="MBD" evidence="11">
    <location>
        <begin position="255"/>
        <end position="332"/>
    </location>
</feature>
<sequence>MVPQTEDVHLLRRVFLPHRARRTPLPSRAVRVSGSMPPRKKDLIPPEARGTPRRNVKPVARFGIDDDDDDDDDMPLGQSRVLAAQSRLVQGSMIERCRALLDLMQLRPDAFIFAKPVSVDDVPDYLDIIENPCDYSTVRGKLDRHEYGDDHLSFANDMRRIFMNACKYNWKPDHEFHIAARQSLQAFETNFSRMLNGSSHADQPRSGGASSAPAKKRPRAKSLPGSTGGAPAEPKKPRVEHSDECERTMKDLAEYLTSRGGSASMVDGWYVRTEYRKEGMTKGTYDKYFFTPNGKRFRSKAEIARFFDLAMAPAPRAKIVDPKQLEKQTAKEQKLAQREQERTQASIERERALEYARRYPIADEKLPMEPPPNEPLGKRPAPSVPPALGVLPASQTGSLLQAWDFIRTAGGEMQLPDYAMHELSAELRASKRSEPSQKLIDLHILLLQRVLADERAKLWWPDPPSLQPRLTEAAKSKQKNMHDGGHKKQYWDIDRKPPVKCDLGTILASSEPGKSIRRWVSVLEAVAPMRTNTGVPIRDAVMLAIKCTRDPEVQRYLNRALRYYKGNAAGTTKFAALWLAAQMRRQKPELWTHEAMQADAIAAAEESAEAAGGAGEHEESAVTEEGGPLPSSPFNDDDEMGEMDEAAAEAAAEAALAEAGVGEEDDLIKVESGGMEGSKEADAGEAGEAELATSEFAESGADPAEEVSQLEPPDKVDEHLWPGAAAAGWNVQAVGRNGRKLGHWAYIGPSSTMYTSLEEAQEYRELESKRIDETQAVSAFPELLVGWRVSVYWVDDGGGWYLGQVMSYNKQTKLHCILYDDQTQEEVDLSVEKYRLWYQLQPQFLSRMRQPRRPADADVTLWSWPLLLAACVVRLDDYWPENQSNKESVEPEAYADIRAPVTVSTGTDVDANGVPNPPMASLTTTEDDVIETEDSSMEATAFGSAEAPIWQSAAKQLLAAHPTEVLKVYTRLPASAKLALVNMLIDVACDTKAVTQAFDRINAKRLERLTEHENEDKAVKRNLKEEKEATRTRLRAELEQRKARGELTAEEAVQDDITEAQVTAEMHRLAEAEACGVTGEKVLVLTRDALGKTESDLAVTLELRSSGIDETGSELSQDEMLRNDTLRNEIRRRRDTLPRMRDSAQAQLRAACESGEKADLAAAIAAGKEAALEGHDDGVTSGYWVLNELRDAYVKLHESLKHEKDEFERARRREQLLAVRGRTELLGIDRYGRRYWAFDTSGGADTNIWVQPRTDDLRGVIRESPPDASVPDAWQFFSGDEDCLAIAASLDSRGIRERALQSALRAHAQLNILRRRAAAAEAAEKQQQAAMEEDESASDRDDDDDYAE</sequence>
<evidence type="ECO:0000259" key="9">
    <source>
        <dbReference type="PROSITE" id="PS50014"/>
    </source>
</evidence>
<evidence type="ECO:0008006" key="14">
    <source>
        <dbReference type="Google" id="ProtNLM"/>
    </source>
</evidence>
<keyword evidence="4" id="KW-0804">Transcription</keyword>
<organism evidence="12 13">
    <name type="scientific">Prymnesium parvum</name>
    <name type="common">Toxic golden alga</name>
    <dbReference type="NCBI Taxonomy" id="97485"/>
    <lineage>
        <taxon>Eukaryota</taxon>
        <taxon>Haptista</taxon>
        <taxon>Haptophyta</taxon>
        <taxon>Prymnesiophyceae</taxon>
        <taxon>Prymnesiales</taxon>
        <taxon>Prymnesiaceae</taxon>
        <taxon>Prymnesium</taxon>
    </lineage>
</organism>
<dbReference type="CDD" id="cd20404">
    <property type="entry name" value="Tudor_Agenet_AtEML-like"/>
    <property type="match status" value="1"/>
</dbReference>
<feature type="compositionally biased region" description="Acidic residues" evidence="8">
    <location>
        <begin position="1331"/>
        <end position="1348"/>
    </location>
</feature>
<dbReference type="Pfam" id="PF15613">
    <property type="entry name" value="WSD"/>
    <property type="match status" value="1"/>
</dbReference>
<dbReference type="SUPFAM" id="SSF47370">
    <property type="entry name" value="Bromodomain"/>
    <property type="match status" value="1"/>
</dbReference>
<feature type="region of interest" description="Disordered" evidence="8">
    <location>
        <begin position="195"/>
        <end position="244"/>
    </location>
</feature>
<evidence type="ECO:0000256" key="2">
    <source>
        <dbReference type="ARBA" id="ARBA00023015"/>
    </source>
</evidence>
<reference evidence="12 13" key="1">
    <citation type="journal article" date="2024" name="Science">
        <title>Giant polyketide synthase enzymes in the biosynthesis of giant marine polyether toxins.</title>
        <authorList>
            <person name="Fallon T.R."/>
            <person name="Shende V.V."/>
            <person name="Wierzbicki I.H."/>
            <person name="Pendleton A.L."/>
            <person name="Watervoot N.F."/>
            <person name="Auber R.P."/>
            <person name="Gonzalez D.J."/>
            <person name="Wisecaver J.H."/>
            <person name="Moore B.S."/>
        </authorList>
    </citation>
    <scope>NUCLEOTIDE SEQUENCE [LARGE SCALE GENOMIC DNA]</scope>
    <source>
        <strain evidence="12 13">12B1</strain>
    </source>
</reference>
<accession>A0AB34JSB3</accession>
<gene>
    <name evidence="12" type="ORF">AB1Y20_019300</name>
</gene>
<feature type="domain" description="DDT" evidence="10">
    <location>
        <begin position="393"/>
        <end position="456"/>
    </location>
</feature>
<dbReference type="InterPro" id="IPR036427">
    <property type="entry name" value="Bromodomain-like_sf"/>
</dbReference>
<dbReference type="Gene3D" id="3.30.890.10">
    <property type="entry name" value="Methyl-cpg-binding Protein 2, Chain A"/>
    <property type="match status" value="1"/>
</dbReference>
<dbReference type="SMART" id="SM00297">
    <property type="entry name" value="BROMO"/>
    <property type="match status" value="1"/>
</dbReference>
<feature type="domain" description="Bromo" evidence="9">
    <location>
        <begin position="105"/>
        <end position="176"/>
    </location>
</feature>
<dbReference type="Proteomes" id="UP001515480">
    <property type="component" value="Unassembled WGS sequence"/>
</dbReference>
<proteinExistence type="predicted"/>
<dbReference type="InterPro" id="IPR001487">
    <property type="entry name" value="Bromodomain"/>
</dbReference>
<evidence type="ECO:0000256" key="5">
    <source>
        <dbReference type="ARBA" id="ARBA00023242"/>
    </source>
</evidence>
<evidence type="ECO:0000256" key="1">
    <source>
        <dbReference type="ARBA" id="ARBA00004123"/>
    </source>
</evidence>
<dbReference type="Gene3D" id="2.30.30.140">
    <property type="match status" value="1"/>
</dbReference>
<dbReference type="PROSITE" id="PS50827">
    <property type="entry name" value="DDT"/>
    <property type="match status" value="1"/>
</dbReference>
<feature type="compositionally biased region" description="Low complexity" evidence="8">
    <location>
        <begin position="1319"/>
        <end position="1330"/>
    </location>
</feature>
<evidence type="ECO:0000259" key="11">
    <source>
        <dbReference type="PROSITE" id="PS50982"/>
    </source>
</evidence>
<dbReference type="PROSITE" id="PS50982">
    <property type="entry name" value="MBD"/>
    <property type="match status" value="1"/>
</dbReference>
<feature type="region of interest" description="Disordered" evidence="8">
    <location>
        <begin position="603"/>
        <end position="714"/>
    </location>
</feature>
<dbReference type="InterPro" id="IPR016177">
    <property type="entry name" value="DNA-bd_dom_sf"/>
</dbReference>
<feature type="compositionally biased region" description="Low complexity" evidence="8">
    <location>
        <begin position="648"/>
        <end position="660"/>
    </location>
</feature>
<dbReference type="EMBL" id="JBGBPQ010000005">
    <property type="protein sequence ID" value="KAL1524405.1"/>
    <property type="molecule type" value="Genomic_DNA"/>
</dbReference>
<dbReference type="InterPro" id="IPR028941">
    <property type="entry name" value="WHIM2_dom"/>
</dbReference>
<feature type="coiled-coil region" evidence="7">
    <location>
        <begin position="1006"/>
        <end position="1055"/>
    </location>
</feature>
<keyword evidence="13" id="KW-1185">Reference proteome</keyword>
<feature type="region of interest" description="Disordered" evidence="8">
    <location>
        <begin position="29"/>
        <end position="54"/>
    </location>
</feature>
<feature type="compositionally biased region" description="Acidic residues" evidence="8">
    <location>
        <begin position="635"/>
        <end position="647"/>
    </location>
</feature>
<evidence type="ECO:0000313" key="13">
    <source>
        <dbReference type="Proteomes" id="UP001515480"/>
    </source>
</evidence>
<dbReference type="Pfam" id="PF01429">
    <property type="entry name" value="MBD"/>
    <property type="match status" value="1"/>
</dbReference>
<dbReference type="PROSITE" id="PS50014">
    <property type="entry name" value="BROMODOMAIN_2"/>
    <property type="match status" value="1"/>
</dbReference>
<feature type="compositionally biased region" description="Basic and acidic residues" evidence="8">
    <location>
        <begin position="233"/>
        <end position="244"/>
    </location>
</feature>
<evidence type="ECO:0000313" key="12">
    <source>
        <dbReference type="EMBL" id="KAL1524405.1"/>
    </source>
</evidence>
<dbReference type="Gene3D" id="1.20.920.10">
    <property type="entry name" value="Bromodomain-like"/>
    <property type="match status" value="1"/>
</dbReference>
<keyword evidence="5" id="KW-0539">Nucleus</keyword>
<feature type="coiled-coil region" evidence="7">
    <location>
        <begin position="1186"/>
        <end position="1213"/>
    </location>
</feature>
<dbReference type="GO" id="GO:0005634">
    <property type="term" value="C:nucleus"/>
    <property type="evidence" value="ECO:0007669"/>
    <property type="project" value="UniProtKB-SubCell"/>
</dbReference>
<evidence type="ECO:0000259" key="10">
    <source>
        <dbReference type="PROSITE" id="PS50827"/>
    </source>
</evidence>
<keyword evidence="3 6" id="KW-0103">Bromodomain</keyword>
<keyword evidence="2" id="KW-0805">Transcription regulation</keyword>
<protein>
    <recommendedName>
        <fullName evidence="14">Bromo domain-containing protein</fullName>
    </recommendedName>
</protein>
<name>A0AB34JSB3_PRYPA</name>
<dbReference type="InterPro" id="IPR001739">
    <property type="entry name" value="Methyl_CpG_DNA-bd"/>
</dbReference>
<dbReference type="Pfam" id="PF00439">
    <property type="entry name" value="Bromodomain"/>
    <property type="match status" value="1"/>
</dbReference>
<evidence type="ECO:0000256" key="4">
    <source>
        <dbReference type="ARBA" id="ARBA00023163"/>
    </source>
</evidence>
<feature type="region of interest" description="Disordered" evidence="8">
    <location>
        <begin position="1319"/>
        <end position="1348"/>
    </location>
</feature>
<evidence type="ECO:0000256" key="8">
    <source>
        <dbReference type="SAM" id="MobiDB-lite"/>
    </source>
</evidence>
<dbReference type="CDD" id="cd04369">
    <property type="entry name" value="Bromodomain"/>
    <property type="match status" value="1"/>
</dbReference>
<comment type="subcellular location">
    <subcellularLocation>
        <location evidence="1">Nucleus</location>
    </subcellularLocation>
</comment>
<evidence type="ECO:0000256" key="6">
    <source>
        <dbReference type="PROSITE-ProRule" id="PRU00035"/>
    </source>
</evidence>
<dbReference type="SUPFAM" id="SSF54171">
    <property type="entry name" value="DNA-binding domain"/>
    <property type="match status" value="1"/>
</dbReference>
<keyword evidence="7" id="KW-0175">Coiled coil</keyword>
<dbReference type="PANTHER" id="PTHR45926">
    <property type="entry name" value="OSJNBA0053K19.4 PROTEIN"/>
    <property type="match status" value="1"/>
</dbReference>